<keyword evidence="2" id="KW-0732">Signal</keyword>
<evidence type="ECO:0000313" key="3">
    <source>
        <dbReference type="EMBL" id="BCJ67072.1"/>
    </source>
</evidence>
<gene>
    <name evidence="3" type="ORF">Prubr_40930</name>
</gene>
<proteinExistence type="predicted"/>
<feature type="chain" id="PRO_5033044190" description="D-alanyl-D-alanine carboxypeptidase" evidence="2">
    <location>
        <begin position="22"/>
        <end position="46"/>
    </location>
</feature>
<feature type="region of interest" description="Disordered" evidence="1">
    <location>
        <begin position="24"/>
        <end position="46"/>
    </location>
</feature>
<dbReference type="KEGG" id="pry:Prubr_40930"/>
<feature type="signal peptide" evidence="2">
    <location>
        <begin position="1"/>
        <end position="21"/>
    </location>
</feature>
<evidence type="ECO:0008006" key="5">
    <source>
        <dbReference type="Google" id="ProtNLM"/>
    </source>
</evidence>
<evidence type="ECO:0000256" key="2">
    <source>
        <dbReference type="SAM" id="SignalP"/>
    </source>
</evidence>
<organism evidence="3 4">
    <name type="scientific">Polymorphospora rubra</name>
    <dbReference type="NCBI Taxonomy" id="338584"/>
    <lineage>
        <taxon>Bacteria</taxon>
        <taxon>Bacillati</taxon>
        <taxon>Actinomycetota</taxon>
        <taxon>Actinomycetes</taxon>
        <taxon>Micromonosporales</taxon>
        <taxon>Micromonosporaceae</taxon>
        <taxon>Polymorphospora</taxon>
    </lineage>
</organism>
<evidence type="ECO:0000313" key="4">
    <source>
        <dbReference type="Proteomes" id="UP000680866"/>
    </source>
</evidence>
<dbReference type="EMBL" id="AP023359">
    <property type="protein sequence ID" value="BCJ67072.1"/>
    <property type="molecule type" value="Genomic_DNA"/>
</dbReference>
<accession>A0A810N0Y4</accession>
<name>A0A810N0Y4_9ACTN</name>
<sequence length="46" mass="4346">MIVAALAVTGGLAVPAAPAHAAPFCERPNPPPACDTGGPGLPRAAA</sequence>
<dbReference type="Proteomes" id="UP000680866">
    <property type="component" value="Chromosome"/>
</dbReference>
<evidence type="ECO:0000256" key="1">
    <source>
        <dbReference type="SAM" id="MobiDB-lite"/>
    </source>
</evidence>
<protein>
    <recommendedName>
        <fullName evidence="5">D-alanyl-D-alanine carboxypeptidase</fullName>
    </recommendedName>
</protein>
<dbReference type="AlphaFoldDB" id="A0A810N0Y4"/>
<reference evidence="3" key="1">
    <citation type="submission" date="2020-08" db="EMBL/GenBank/DDBJ databases">
        <title>Whole genome shotgun sequence of Polymorphospora rubra NBRC 101157.</title>
        <authorList>
            <person name="Komaki H."/>
            <person name="Tamura T."/>
        </authorList>
    </citation>
    <scope>NUCLEOTIDE SEQUENCE</scope>
    <source>
        <strain evidence="3">NBRC 101157</strain>
    </source>
</reference>
<keyword evidence="4" id="KW-1185">Reference proteome</keyword>